<accession>A8RSU4</accession>
<dbReference type="EMBL" id="ABCC02000030">
    <property type="protein sequence ID" value="EDP16291.1"/>
    <property type="molecule type" value="Genomic_DNA"/>
</dbReference>
<evidence type="ECO:0000313" key="3">
    <source>
        <dbReference type="Proteomes" id="UP000005396"/>
    </source>
</evidence>
<reference evidence="2 3" key="2">
    <citation type="submission" date="2007-09" db="EMBL/GenBank/DDBJ databases">
        <title>Draft genome sequence of Clostridium bolteae (ATCC BAA-613).</title>
        <authorList>
            <person name="Sudarsanam P."/>
            <person name="Ley R."/>
            <person name="Guruge J."/>
            <person name="Turnbaugh P.J."/>
            <person name="Mahowald M."/>
            <person name="Liep D."/>
            <person name="Gordon J."/>
        </authorList>
    </citation>
    <scope>NUCLEOTIDE SEQUENCE [LARGE SCALE GENOMIC DNA]</scope>
    <source>
        <strain evidence="3">ATCC BAA-613 / DSM 15670 / CCUG 46953 / JCM 12243 / WAL 16351</strain>
    </source>
</reference>
<evidence type="ECO:0000313" key="2">
    <source>
        <dbReference type="EMBL" id="EDP16291.1"/>
    </source>
</evidence>
<gene>
    <name evidence="2" type="ORF">CLOBOL_03443</name>
</gene>
<keyword evidence="1" id="KW-0472">Membrane</keyword>
<dbReference type="Proteomes" id="UP000005396">
    <property type="component" value="Unassembled WGS sequence"/>
</dbReference>
<dbReference type="HOGENOM" id="CLU_3355398_0_0_9"/>
<feature type="transmembrane region" description="Helical" evidence="1">
    <location>
        <begin position="12"/>
        <end position="33"/>
    </location>
</feature>
<name>A8RSU4_ENTBW</name>
<protein>
    <submittedName>
        <fullName evidence="2">Uncharacterized protein</fullName>
    </submittedName>
</protein>
<organism evidence="2 3">
    <name type="scientific">Enterocloster bolteae (strain ATCC BAA-613 / DSM 15670 / CCUG 46953 / JCM 12243 / WAL 16351)</name>
    <name type="common">Clostridium bolteae</name>
    <dbReference type="NCBI Taxonomy" id="411902"/>
    <lineage>
        <taxon>Bacteria</taxon>
        <taxon>Bacillati</taxon>
        <taxon>Bacillota</taxon>
        <taxon>Clostridia</taxon>
        <taxon>Lachnospirales</taxon>
        <taxon>Lachnospiraceae</taxon>
        <taxon>Enterocloster</taxon>
    </lineage>
</organism>
<keyword evidence="1" id="KW-1133">Transmembrane helix</keyword>
<dbReference type="PaxDb" id="411902-CLOBOL_03443"/>
<reference evidence="2 3" key="1">
    <citation type="submission" date="2007-08" db="EMBL/GenBank/DDBJ databases">
        <authorList>
            <person name="Fulton L."/>
            <person name="Clifton S."/>
            <person name="Fulton B."/>
            <person name="Xu J."/>
            <person name="Minx P."/>
            <person name="Pepin K.H."/>
            <person name="Johnson M."/>
            <person name="Thiruvilangam P."/>
            <person name="Bhonagiri V."/>
            <person name="Nash W.E."/>
            <person name="Mardis E.R."/>
            <person name="Wilson R.K."/>
        </authorList>
    </citation>
    <scope>NUCLEOTIDE SEQUENCE [LARGE SCALE GENOMIC DNA]</scope>
    <source>
        <strain evidence="3">ATCC BAA-613 / DSM 15670 / CCUG 46953 / JCM 12243 / WAL 16351</strain>
    </source>
</reference>
<keyword evidence="1" id="KW-0812">Transmembrane</keyword>
<comment type="caution">
    <text evidence="2">The sequence shown here is derived from an EMBL/GenBank/DDBJ whole genome shotgun (WGS) entry which is preliminary data.</text>
</comment>
<proteinExistence type="predicted"/>
<evidence type="ECO:0000256" key="1">
    <source>
        <dbReference type="SAM" id="Phobius"/>
    </source>
</evidence>
<dbReference type="AlphaFoldDB" id="A8RSU4"/>
<sequence length="36" mass="3988">MFAPLPESACIPAGICAFVFVCLFICLFIAYLYNII</sequence>